<keyword evidence="1" id="KW-0732">Signal</keyword>
<comment type="caution">
    <text evidence="2">The sequence shown here is derived from an EMBL/GenBank/DDBJ whole genome shotgun (WGS) entry which is preliminary data.</text>
</comment>
<dbReference type="Proteomes" id="UP001197214">
    <property type="component" value="Unassembled WGS sequence"/>
</dbReference>
<evidence type="ECO:0000313" key="3">
    <source>
        <dbReference type="Proteomes" id="UP001197214"/>
    </source>
</evidence>
<name>A0ABS6XM76_9SPHN</name>
<protein>
    <submittedName>
        <fullName evidence="2">Uncharacterized protein</fullName>
    </submittedName>
</protein>
<dbReference type="EMBL" id="JAHWZX010000009">
    <property type="protein sequence ID" value="MBW4331307.1"/>
    <property type="molecule type" value="Genomic_DNA"/>
</dbReference>
<proteinExistence type="predicted"/>
<feature type="chain" id="PRO_5045644270" evidence="1">
    <location>
        <begin position="19"/>
        <end position="62"/>
    </location>
</feature>
<keyword evidence="3" id="KW-1185">Reference proteome</keyword>
<reference evidence="2 3" key="1">
    <citation type="submission" date="2021-07" db="EMBL/GenBank/DDBJ databases">
        <title>Stakelama flava sp. nov., a novel endophytic bacterium isolated from branch of Kandelia candel.</title>
        <authorList>
            <person name="Tuo L."/>
        </authorList>
    </citation>
    <scope>NUCLEOTIDE SEQUENCE [LARGE SCALE GENOMIC DNA]</scope>
    <source>
        <strain evidence="2 3">CBK3Z-3</strain>
    </source>
</reference>
<evidence type="ECO:0000313" key="2">
    <source>
        <dbReference type="EMBL" id="MBW4331307.1"/>
    </source>
</evidence>
<sequence length="62" mass="5934">MKRAAILMLLLAPPLAGCGGGQDNAPGGVSGDEAAALNDAAAMLDANAVSPQAAGLDNGETQ</sequence>
<evidence type="ECO:0000256" key="1">
    <source>
        <dbReference type="SAM" id="SignalP"/>
    </source>
</evidence>
<accession>A0ABS6XM76</accession>
<gene>
    <name evidence="2" type="ORF">KY084_10530</name>
</gene>
<organism evidence="2 3">
    <name type="scientific">Stakelama flava</name>
    <dbReference type="NCBI Taxonomy" id="2860338"/>
    <lineage>
        <taxon>Bacteria</taxon>
        <taxon>Pseudomonadati</taxon>
        <taxon>Pseudomonadota</taxon>
        <taxon>Alphaproteobacteria</taxon>
        <taxon>Sphingomonadales</taxon>
        <taxon>Sphingomonadaceae</taxon>
        <taxon>Stakelama</taxon>
    </lineage>
</organism>
<feature type="signal peptide" evidence="1">
    <location>
        <begin position="1"/>
        <end position="18"/>
    </location>
</feature>